<evidence type="ECO:0000313" key="3">
    <source>
        <dbReference type="Proteomes" id="UP001158045"/>
    </source>
</evidence>
<keyword evidence="1" id="KW-1133">Transmembrane helix</keyword>
<organism evidence="2 3">
    <name type="scientific">Fusibacter bizertensis</name>
    <dbReference type="NCBI Taxonomy" id="1488331"/>
    <lineage>
        <taxon>Bacteria</taxon>
        <taxon>Bacillati</taxon>
        <taxon>Bacillota</taxon>
        <taxon>Clostridia</taxon>
        <taxon>Eubacteriales</taxon>
        <taxon>Eubacteriales Family XII. Incertae Sedis</taxon>
        <taxon>Fusibacter</taxon>
    </lineage>
</organism>
<proteinExistence type="predicted"/>
<accession>A0ABT6N808</accession>
<dbReference type="PANTHER" id="PTHR35007:SF1">
    <property type="entry name" value="PILUS ASSEMBLY PROTEIN"/>
    <property type="match status" value="1"/>
</dbReference>
<feature type="transmembrane region" description="Helical" evidence="1">
    <location>
        <begin position="208"/>
        <end position="228"/>
    </location>
</feature>
<dbReference type="EMBL" id="JARYZI010000001">
    <property type="protein sequence ID" value="MDH8676549.1"/>
    <property type="molecule type" value="Genomic_DNA"/>
</dbReference>
<keyword evidence="3" id="KW-1185">Reference proteome</keyword>
<dbReference type="Proteomes" id="UP001158045">
    <property type="component" value="Unassembled WGS sequence"/>
</dbReference>
<evidence type="ECO:0000256" key="1">
    <source>
        <dbReference type="SAM" id="Phobius"/>
    </source>
</evidence>
<keyword evidence="1" id="KW-0812">Transmembrane</keyword>
<sequence length="241" mass="27666">MIKFKMFSINNLDRSKFIFDLIFYALGFYAFYANIGLVVVSIILNIVLLKVSNYYDKDLNAYYLDSFIDFLNQINSNLAIGMGFDSAIIASSKELHHDQSYSSQTLHIINRSIQLGIDVQSIFEILNERFPIPEATLFSRMMLLSKETGSNPSNIADITLDKLYMTYKVKQEINTILFQKKMEQSILCIAPMVIILFIKSTSSDFMVILYQTLIGKGVMSLSFLLIIIMKFISEKIVRFDI</sequence>
<reference evidence="2 3" key="1">
    <citation type="submission" date="2023-04" db="EMBL/GenBank/DDBJ databases">
        <title>Fusibacter bizertensis strain WBS, isolated from littoral bottom sediments of the Arctic seas - biochemical and genomic analysis.</title>
        <authorList>
            <person name="Brioukhanov A.L."/>
        </authorList>
    </citation>
    <scope>NUCLEOTIDE SEQUENCE [LARGE SCALE GENOMIC DNA]</scope>
    <source>
        <strain evidence="2 3">WBS</strain>
    </source>
</reference>
<keyword evidence="1" id="KW-0472">Membrane</keyword>
<gene>
    <name evidence="2" type="ORF">QE109_00250</name>
</gene>
<name>A0ABT6N808_9FIRM</name>
<protein>
    <recommendedName>
        <fullName evidence="4">Type II secretion system protein GspF domain-containing protein</fullName>
    </recommendedName>
</protein>
<evidence type="ECO:0008006" key="4">
    <source>
        <dbReference type="Google" id="ProtNLM"/>
    </source>
</evidence>
<comment type="caution">
    <text evidence="2">The sequence shown here is derived from an EMBL/GenBank/DDBJ whole genome shotgun (WGS) entry which is preliminary data.</text>
</comment>
<feature type="transmembrane region" description="Helical" evidence="1">
    <location>
        <begin position="21"/>
        <end position="50"/>
    </location>
</feature>
<dbReference type="RefSeq" id="WP_281092351.1">
    <property type="nucleotide sequence ID" value="NZ_JARYZI010000001.1"/>
</dbReference>
<dbReference type="PANTHER" id="PTHR35007">
    <property type="entry name" value="INTEGRAL MEMBRANE PROTEIN-RELATED"/>
    <property type="match status" value="1"/>
</dbReference>
<evidence type="ECO:0000313" key="2">
    <source>
        <dbReference type="EMBL" id="MDH8676549.1"/>
    </source>
</evidence>